<sequence length="55" mass="6374">MFILLFLCRKGKISLLYNQMLHLLSLALMKNLASIFMFPLREAFVSQCETVCFSV</sequence>
<accession>A0A139L2Q4</accession>
<evidence type="ECO:0000313" key="2">
    <source>
        <dbReference type="Proteomes" id="UP000070319"/>
    </source>
</evidence>
<proteinExistence type="predicted"/>
<name>A0A139L2Q4_9BACE</name>
<gene>
    <name evidence="1" type="ORF">HMPREF2531_03379</name>
</gene>
<dbReference type="Proteomes" id="UP000070319">
    <property type="component" value="Unassembled WGS sequence"/>
</dbReference>
<organism evidence="1">
    <name type="scientific">Bacteroides intestinalis</name>
    <dbReference type="NCBI Taxonomy" id="329854"/>
    <lineage>
        <taxon>Bacteria</taxon>
        <taxon>Pseudomonadati</taxon>
        <taxon>Bacteroidota</taxon>
        <taxon>Bacteroidia</taxon>
        <taxon>Bacteroidales</taxon>
        <taxon>Bacteroidaceae</taxon>
        <taxon>Bacteroides</taxon>
    </lineage>
</organism>
<protein>
    <submittedName>
        <fullName evidence="1">Uncharacterized protein</fullName>
    </submittedName>
</protein>
<dbReference type="EMBL" id="LTDF01000135">
    <property type="protein sequence ID" value="KXT45727.1"/>
    <property type="molecule type" value="Genomic_DNA"/>
</dbReference>
<reference evidence="1 2" key="1">
    <citation type="submission" date="2016-02" db="EMBL/GenBank/DDBJ databases">
        <authorList>
            <person name="Wen L."/>
            <person name="He K."/>
            <person name="Yang H."/>
        </authorList>
    </citation>
    <scope>NUCLEOTIDE SEQUENCE [LARGE SCALE GENOMIC DNA]</scope>
    <source>
        <strain evidence="1 2">KLE1704</strain>
    </source>
</reference>
<comment type="caution">
    <text evidence="1">The sequence shown here is derived from an EMBL/GenBank/DDBJ whole genome shotgun (WGS) entry which is preliminary data.</text>
</comment>
<evidence type="ECO:0000313" key="1">
    <source>
        <dbReference type="EMBL" id="KXT45727.1"/>
    </source>
</evidence>
<dbReference type="AlphaFoldDB" id="A0A139L2Q4"/>